<gene>
    <name evidence="1" type="ORF">J3Q64DRAFT_1697784</name>
</gene>
<protein>
    <submittedName>
        <fullName evidence="1">Uncharacterized protein</fullName>
    </submittedName>
</protein>
<proteinExistence type="predicted"/>
<evidence type="ECO:0000313" key="1">
    <source>
        <dbReference type="EMBL" id="KAL0087233.1"/>
    </source>
</evidence>
<evidence type="ECO:0000313" key="2">
    <source>
        <dbReference type="Proteomes" id="UP001448207"/>
    </source>
</evidence>
<dbReference type="Proteomes" id="UP001448207">
    <property type="component" value="Unassembled WGS sequence"/>
</dbReference>
<organism evidence="1 2">
    <name type="scientific">Phycomyces blakesleeanus</name>
    <dbReference type="NCBI Taxonomy" id="4837"/>
    <lineage>
        <taxon>Eukaryota</taxon>
        <taxon>Fungi</taxon>
        <taxon>Fungi incertae sedis</taxon>
        <taxon>Mucoromycota</taxon>
        <taxon>Mucoromycotina</taxon>
        <taxon>Mucoromycetes</taxon>
        <taxon>Mucorales</taxon>
        <taxon>Phycomycetaceae</taxon>
        <taxon>Phycomyces</taxon>
    </lineage>
</organism>
<name>A0ABR3B0E8_PHYBL</name>
<sequence length="144" mass="16434">MGPVMILLLSGTQRLSAPPIGNTSQLTGREIPECVSVYWKEERDMLTFGIWIYHAACYLKDVIVQEEERSTREICSGQTENARNLKIIVCAYEERLLCLKVVLRTVVYSTFDSVVQLSALSFCIASLLVYFELQYNMNVDPQQE</sequence>
<reference evidence="1 2" key="1">
    <citation type="submission" date="2024-04" db="EMBL/GenBank/DDBJ databases">
        <title>Symmetric and asymmetric DNA N6-adenine methylation regulates different biological responses in Mucorales.</title>
        <authorList>
            <consortium name="Lawrence Berkeley National Laboratory"/>
            <person name="Lax C."/>
            <person name="Mondo S.J."/>
            <person name="Osorio-Concepcion M."/>
            <person name="Muszewska A."/>
            <person name="Corrochano-Luque M."/>
            <person name="Gutierrez G."/>
            <person name="Riley R."/>
            <person name="Lipzen A."/>
            <person name="Guo J."/>
            <person name="Hundley H."/>
            <person name="Amirebrahimi M."/>
            <person name="Ng V."/>
            <person name="Lorenzo-Gutierrez D."/>
            <person name="Binder U."/>
            <person name="Yang J."/>
            <person name="Song Y."/>
            <person name="Canovas D."/>
            <person name="Navarro E."/>
            <person name="Freitag M."/>
            <person name="Gabaldon T."/>
            <person name="Grigoriev I.V."/>
            <person name="Corrochano L.M."/>
            <person name="Nicolas F.E."/>
            <person name="Garre V."/>
        </authorList>
    </citation>
    <scope>NUCLEOTIDE SEQUENCE [LARGE SCALE GENOMIC DNA]</scope>
    <source>
        <strain evidence="1 2">L51</strain>
    </source>
</reference>
<comment type="caution">
    <text evidence="1">The sequence shown here is derived from an EMBL/GenBank/DDBJ whole genome shotgun (WGS) entry which is preliminary data.</text>
</comment>
<accession>A0ABR3B0E8</accession>
<keyword evidence="2" id="KW-1185">Reference proteome</keyword>
<dbReference type="EMBL" id="JBCLYO010000007">
    <property type="protein sequence ID" value="KAL0087233.1"/>
    <property type="molecule type" value="Genomic_DNA"/>
</dbReference>